<comment type="caution">
    <text evidence="2">The sequence shown here is derived from an EMBL/GenBank/DDBJ whole genome shotgun (WGS) entry which is preliminary data.</text>
</comment>
<accession>A0ABT0A4R8</accession>
<dbReference type="RefSeq" id="WP_243320922.1">
    <property type="nucleotide sequence ID" value="NZ_JALGCL010000002.1"/>
</dbReference>
<name>A0ABT0A4R8_9GAMM</name>
<feature type="region of interest" description="Disordered" evidence="1">
    <location>
        <begin position="119"/>
        <end position="186"/>
    </location>
</feature>
<sequence>MPLTLGMTGMDPATEADLKAAFEAANARLGGLWQLLPEGEADNVIVDMDSMYGPMSWLRLHAAGKQVIGLTSATRTQTDFHVARPFDADSIAAMLQAVAGGAAASMASAAPAAAAATTPAPAAAPTPSGMAPAPVPQDQLPEEHPQPVDEEAEPPGPVPGKPASAGAGTLAPPTIAPAASPLPPPHERTLVDWLVVGALPGRMRYRRNAGPILLIDPITRQYHGPAPLKPLAGYFEGVVAEQDFEPAEAATWTREATALGPAQPLARLQWFGGLLAGKGSLLPGHDPQGRYKLSKWPQTEREFPKHFRIATAMMKGPATLDEIAAASGVALAEVVDFVNASLVTGYAELVPDQSPEPTEPPKSGGLFGRLRGK</sequence>
<reference evidence="2 3" key="1">
    <citation type="submission" date="2022-03" db="EMBL/GenBank/DDBJ databases">
        <title>Luteimonas soily sp. nov., a novel bacterium isolated from the soil.</title>
        <authorList>
            <person name="Zhang X."/>
        </authorList>
    </citation>
    <scope>NUCLEOTIDE SEQUENCE [LARGE SCALE GENOMIC DNA]</scope>
    <source>
        <strain evidence="2 3">50</strain>
    </source>
</reference>
<proteinExistence type="predicted"/>
<dbReference type="Proteomes" id="UP001165423">
    <property type="component" value="Unassembled WGS sequence"/>
</dbReference>
<gene>
    <name evidence="2" type="ORF">MQC88_08200</name>
</gene>
<protein>
    <submittedName>
        <fullName evidence="2">Uncharacterized protein</fullName>
    </submittedName>
</protein>
<feature type="region of interest" description="Disordered" evidence="1">
    <location>
        <begin position="350"/>
        <end position="373"/>
    </location>
</feature>
<organism evidence="2 3">
    <name type="scientific">Cognatiluteimonas sedimenti</name>
    <dbReference type="NCBI Taxonomy" id="2927791"/>
    <lineage>
        <taxon>Bacteria</taxon>
        <taxon>Pseudomonadati</taxon>
        <taxon>Pseudomonadota</taxon>
        <taxon>Gammaproteobacteria</taxon>
        <taxon>Lysobacterales</taxon>
        <taxon>Lysobacteraceae</taxon>
        <taxon>Cognatiluteimonas</taxon>
    </lineage>
</organism>
<evidence type="ECO:0000256" key="1">
    <source>
        <dbReference type="SAM" id="MobiDB-lite"/>
    </source>
</evidence>
<evidence type="ECO:0000313" key="3">
    <source>
        <dbReference type="Proteomes" id="UP001165423"/>
    </source>
</evidence>
<feature type="compositionally biased region" description="Low complexity" evidence="1">
    <location>
        <begin position="119"/>
        <end position="132"/>
    </location>
</feature>
<dbReference type="EMBL" id="JALGCL010000002">
    <property type="protein sequence ID" value="MCJ0825935.1"/>
    <property type="molecule type" value="Genomic_DNA"/>
</dbReference>
<keyword evidence="3" id="KW-1185">Reference proteome</keyword>
<evidence type="ECO:0000313" key="2">
    <source>
        <dbReference type="EMBL" id="MCJ0825935.1"/>
    </source>
</evidence>